<evidence type="ECO:0000313" key="1">
    <source>
        <dbReference type="EMBL" id="CCX14965.1"/>
    </source>
</evidence>
<proteinExistence type="predicted"/>
<sequence length="55" mass="6467">MYNSGTINCLEMVHSHHKEVCKSKHHGSIKNLFWVQPSITPRDCYVLLRWPQRGC</sequence>
<organism evidence="1 2">
    <name type="scientific">Pyronema omphalodes (strain CBS 100304)</name>
    <name type="common">Pyronema confluens</name>
    <dbReference type="NCBI Taxonomy" id="1076935"/>
    <lineage>
        <taxon>Eukaryota</taxon>
        <taxon>Fungi</taxon>
        <taxon>Dikarya</taxon>
        <taxon>Ascomycota</taxon>
        <taxon>Pezizomycotina</taxon>
        <taxon>Pezizomycetes</taxon>
        <taxon>Pezizales</taxon>
        <taxon>Pyronemataceae</taxon>
        <taxon>Pyronema</taxon>
    </lineage>
</organism>
<accession>U4LM55</accession>
<dbReference type="AlphaFoldDB" id="U4LM55"/>
<evidence type="ECO:0000313" key="2">
    <source>
        <dbReference type="Proteomes" id="UP000018144"/>
    </source>
</evidence>
<reference evidence="1 2" key="1">
    <citation type="journal article" date="2013" name="PLoS Genet.">
        <title>The genome and development-dependent transcriptomes of Pyronema confluens: a window into fungal evolution.</title>
        <authorList>
            <person name="Traeger S."/>
            <person name="Altegoer F."/>
            <person name="Freitag M."/>
            <person name="Gabaldon T."/>
            <person name="Kempken F."/>
            <person name="Kumar A."/>
            <person name="Marcet-Houben M."/>
            <person name="Poggeler S."/>
            <person name="Stajich J.E."/>
            <person name="Nowrousian M."/>
        </authorList>
    </citation>
    <scope>NUCLEOTIDE SEQUENCE [LARGE SCALE GENOMIC DNA]</scope>
    <source>
        <strain evidence="2">CBS 100304</strain>
        <tissue evidence="1">Vegetative mycelium</tissue>
    </source>
</reference>
<dbReference type="EMBL" id="HF936100">
    <property type="protein sequence ID" value="CCX14965.1"/>
    <property type="molecule type" value="Genomic_DNA"/>
</dbReference>
<gene>
    <name evidence="1" type="ORF">PCON_01191</name>
</gene>
<protein>
    <submittedName>
        <fullName evidence="1">Uncharacterized protein</fullName>
    </submittedName>
</protein>
<keyword evidence="2" id="KW-1185">Reference proteome</keyword>
<name>U4LM55_PYROM</name>
<dbReference type="Proteomes" id="UP000018144">
    <property type="component" value="Unassembled WGS sequence"/>
</dbReference>